<dbReference type="PANTHER" id="PTHR43027">
    <property type="entry name" value="DOXORUBICIN RESISTANCE ABC TRANSPORTER PERMEASE PROTEIN DRRC-RELATED"/>
    <property type="match status" value="1"/>
</dbReference>
<dbReference type="GO" id="GO:0140359">
    <property type="term" value="F:ABC-type transporter activity"/>
    <property type="evidence" value="ECO:0007669"/>
    <property type="project" value="InterPro"/>
</dbReference>
<dbReference type="PRINTS" id="PR00164">
    <property type="entry name" value="ABC2TRNSPORT"/>
</dbReference>
<proteinExistence type="inferred from homology"/>
<evidence type="ECO:0000259" key="7">
    <source>
        <dbReference type="PROSITE" id="PS51012"/>
    </source>
</evidence>
<gene>
    <name evidence="8" type="ORF">CLV43_117152</name>
</gene>
<dbReference type="Pfam" id="PF12698">
    <property type="entry name" value="ABC2_membrane_3"/>
    <property type="match status" value="1"/>
</dbReference>
<evidence type="ECO:0000256" key="1">
    <source>
        <dbReference type="ARBA" id="ARBA00004141"/>
    </source>
</evidence>
<dbReference type="InterPro" id="IPR000412">
    <property type="entry name" value="ABC_2_transport"/>
</dbReference>
<dbReference type="GO" id="GO:0043190">
    <property type="term" value="C:ATP-binding cassette (ABC) transporter complex"/>
    <property type="evidence" value="ECO:0007669"/>
    <property type="project" value="InterPro"/>
</dbReference>
<evidence type="ECO:0000256" key="2">
    <source>
        <dbReference type="ARBA" id="ARBA00022692"/>
    </source>
</evidence>
<protein>
    <recommendedName>
        <fullName evidence="6">Transport permease protein</fullName>
    </recommendedName>
</protein>
<feature type="transmembrane region" description="Helical" evidence="6">
    <location>
        <begin position="199"/>
        <end position="222"/>
    </location>
</feature>
<dbReference type="InterPro" id="IPR013525">
    <property type="entry name" value="ABC2_TM"/>
</dbReference>
<evidence type="ECO:0000256" key="5">
    <source>
        <dbReference type="ARBA" id="ARBA00023251"/>
    </source>
</evidence>
<feature type="transmembrane region" description="Helical" evidence="6">
    <location>
        <begin position="21"/>
        <end position="41"/>
    </location>
</feature>
<dbReference type="EMBL" id="PVTF01000017">
    <property type="protein sequence ID" value="PRY34378.1"/>
    <property type="molecule type" value="Genomic_DNA"/>
</dbReference>
<comment type="caution">
    <text evidence="8">The sequence shown here is derived from an EMBL/GenBank/DDBJ whole genome shotgun (WGS) entry which is preliminary data.</text>
</comment>
<sequence>MSTAFKSLSVAMVKGFLRDRMALFFMFVFPLMFLVVFGLLFRDSGADKIKLAVVGDGPVVAALERTGAVEVQRFDDQQAAVDKVKDGDLPAALILSGNDVRLRFAASDQVAAGTVNGLVSGVVDKVNLGATGQPPAFRLDQQPVEDASLKPIQYLTPGILSWGVSISAVFGSALTLVSWRKKQVLRRIRLAPISAFTVLTSRVVVSVGVAVLQAALFVAVASTPPFGLKLSGDWYPALPLLVLGTLAFFAIGMLVGAFCKSEEAASGAANMLVLPMSFLSGTFFPIENAPGWLQAVSKVLPLRHMNDGMLDILVRGKGIGALVVPSAVLVGFTLVVGFVASRVFRWED</sequence>
<keyword evidence="6" id="KW-0813">Transport</keyword>
<dbReference type="AlphaFoldDB" id="A0A2T0SLU7"/>
<evidence type="ECO:0000256" key="3">
    <source>
        <dbReference type="ARBA" id="ARBA00022989"/>
    </source>
</evidence>
<dbReference type="Proteomes" id="UP000239494">
    <property type="component" value="Unassembled WGS sequence"/>
</dbReference>
<keyword evidence="6" id="KW-1003">Cell membrane</keyword>
<dbReference type="InterPro" id="IPR052902">
    <property type="entry name" value="ABC-2_transporter"/>
</dbReference>
<dbReference type="InterPro" id="IPR047817">
    <property type="entry name" value="ABC2_TM_bact-type"/>
</dbReference>
<keyword evidence="9" id="KW-1185">Reference proteome</keyword>
<dbReference type="OrthoDB" id="9778589at2"/>
<comment type="similarity">
    <text evidence="6">Belongs to the ABC-2 integral membrane protein family.</text>
</comment>
<feature type="transmembrane region" description="Helical" evidence="6">
    <location>
        <begin position="319"/>
        <end position="340"/>
    </location>
</feature>
<keyword evidence="5" id="KW-0046">Antibiotic resistance</keyword>
<feature type="domain" description="ABC transmembrane type-2" evidence="7">
    <location>
        <begin position="116"/>
        <end position="347"/>
    </location>
</feature>
<evidence type="ECO:0000256" key="6">
    <source>
        <dbReference type="RuleBase" id="RU361157"/>
    </source>
</evidence>
<evidence type="ECO:0000313" key="9">
    <source>
        <dbReference type="Proteomes" id="UP000239494"/>
    </source>
</evidence>
<dbReference type="PROSITE" id="PS51012">
    <property type="entry name" value="ABC_TM2"/>
    <property type="match status" value="1"/>
</dbReference>
<comment type="subcellular location">
    <subcellularLocation>
        <location evidence="6">Cell membrane</location>
        <topology evidence="6">Multi-pass membrane protein</topology>
    </subcellularLocation>
    <subcellularLocation>
        <location evidence="1">Membrane</location>
        <topology evidence="1">Multi-pass membrane protein</topology>
    </subcellularLocation>
</comment>
<keyword evidence="4 6" id="KW-0472">Membrane</keyword>
<keyword evidence="2 6" id="KW-0812">Transmembrane</keyword>
<evidence type="ECO:0000313" key="8">
    <source>
        <dbReference type="EMBL" id="PRY34378.1"/>
    </source>
</evidence>
<keyword evidence="3 6" id="KW-1133">Transmembrane helix</keyword>
<reference evidence="8 9" key="1">
    <citation type="submission" date="2018-03" db="EMBL/GenBank/DDBJ databases">
        <title>Genomic Encyclopedia of Archaeal and Bacterial Type Strains, Phase II (KMG-II): from individual species to whole genera.</title>
        <authorList>
            <person name="Goeker M."/>
        </authorList>
    </citation>
    <scope>NUCLEOTIDE SEQUENCE [LARGE SCALE GENOMIC DNA]</scope>
    <source>
        <strain evidence="8 9">DSM 44720</strain>
    </source>
</reference>
<dbReference type="PANTHER" id="PTHR43027:SF1">
    <property type="entry name" value="DOXORUBICIN RESISTANCE ABC TRANSPORTER PERMEASE PROTEIN DRRC-RELATED"/>
    <property type="match status" value="1"/>
</dbReference>
<feature type="transmembrane region" description="Helical" evidence="6">
    <location>
        <begin position="267"/>
        <end position="286"/>
    </location>
</feature>
<feature type="transmembrane region" description="Helical" evidence="6">
    <location>
        <begin position="159"/>
        <end position="179"/>
    </location>
</feature>
<organism evidence="8 9">
    <name type="scientific">Umezawaea tangerina</name>
    <dbReference type="NCBI Taxonomy" id="84725"/>
    <lineage>
        <taxon>Bacteria</taxon>
        <taxon>Bacillati</taxon>
        <taxon>Actinomycetota</taxon>
        <taxon>Actinomycetes</taxon>
        <taxon>Pseudonocardiales</taxon>
        <taxon>Pseudonocardiaceae</taxon>
        <taxon>Umezawaea</taxon>
    </lineage>
</organism>
<feature type="transmembrane region" description="Helical" evidence="6">
    <location>
        <begin position="234"/>
        <end position="255"/>
    </location>
</feature>
<accession>A0A2T0SLU7</accession>
<name>A0A2T0SLU7_9PSEU</name>
<evidence type="ECO:0000256" key="4">
    <source>
        <dbReference type="ARBA" id="ARBA00023136"/>
    </source>
</evidence>
<dbReference type="GO" id="GO:0046677">
    <property type="term" value="P:response to antibiotic"/>
    <property type="evidence" value="ECO:0007669"/>
    <property type="project" value="UniProtKB-KW"/>
</dbReference>
<dbReference type="RefSeq" id="WP_106195282.1">
    <property type="nucleotide sequence ID" value="NZ_PVTF01000017.1"/>
</dbReference>